<name>A0ABU7TP31_9HYPH</name>
<dbReference type="GO" id="GO:0016787">
    <property type="term" value="F:hydrolase activity"/>
    <property type="evidence" value="ECO:0007669"/>
    <property type="project" value="UniProtKB-KW"/>
</dbReference>
<proteinExistence type="predicted"/>
<dbReference type="InterPro" id="IPR029058">
    <property type="entry name" value="AB_hydrolase_fold"/>
</dbReference>
<feature type="domain" description="Serine aminopeptidase S33" evidence="1">
    <location>
        <begin position="43"/>
        <end position="160"/>
    </location>
</feature>
<dbReference type="SUPFAM" id="SSF53474">
    <property type="entry name" value="alpha/beta-Hydrolases"/>
    <property type="match status" value="1"/>
</dbReference>
<dbReference type="InterPro" id="IPR017208">
    <property type="entry name" value="UCP037442_abhydr"/>
</dbReference>
<dbReference type="Proteomes" id="UP001355206">
    <property type="component" value="Unassembled WGS sequence"/>
</dbReference>
<accession>A0ABU7TP31</accession>
<sequence>MTTAIDGPCGTEGVGSLAVAITCRDGTRLQGHLWRPDGSRSPNRGAIIVNPATGVLARYYHPYARFLAGRGFAVLTYDYRGIGGSRPASLRGSGIRWRDWGELDFDAAVRWIRECRAGPLMVVGHSIGGFLPGFAEAAGAVDRILTVGAQFAYRQDYRARDRLRMTARWHLLMPLVTALVGYFPGRRLGWLEDLPAGVAYEWAFRGERMEASYPAADRPALLARFAAVRAPILAVGTPDDPFGTPSAIHRGLGYYVASPRIQVQLMPSAIGAAELGHFGLFHAGKSGTFWTDTLRWLGDGENPWPEAAIDPGRAGRA</sequence>
<organism evidence="2 3">
    <name type="scientific">Methylobacterium oryzae</name>
    <dbReference type="NCBI Taxonomy" id="334852"/>
    <lineage>
        <taxon>Bacteria</taxon>
        <taxon>Pseudomonadati</taxon>
        <taxon>Pseudomonadota</taxon>
        <taxon>Alphaproteobacteria</taxon>
        <taxon>Hyphomicrobiales</taxon>
        <taxon>Methylobacteriaceae</taxon>
        <taxon>Methylobacterium</taxon>
    </lineage>
</organism>
<dbReference type="InterPro" id="IPR022742">
    <property type="entry name" value="Hydrolase_4"/>
</dbReference>
<dbReference type="PIRSF" id="PIRSF037442">
    <property type="entry name" value="UCP037442_abhydr"/>
    <property type="match status" value="1"/>
</dbReference>
<protein>
    <submittedName>
        <fullName evidence="2">Alpha/beta hydrolase</fullName>
    </submittedName>
</protein>
<evidence type="ECO:0000313" key="2">
    <source>
        <dbReference type="EMBL" id="MEE7491590.1"/>
    </source>
</evidence>
<gene>
    <name evidence="2" type="ORF">MOTC310_14395</name>
</gene>
<comment type="caution">
    <text evidence="2">The sequence shown here is derived from an EMBL/GenBank/DDBJ whole genome shotgun (WGS) entry which is preliminary data.</text>
</comment>
<dbReference type="Pfam" id="PF12146">
    <property type="entry name" value="Hydrolase_4"/>
    <property type="match status" value="1"/>
</dbReference>
<reference evidence="2 3" key="1">
    <citation type="journal article" date="2012" name="Genet. Mol. Biol.">
        <title>Analysis of 16S rRNA and mxaF genes revealing insights into Methylobacterium niche-specific plant association.</title>
        <authorList>
            <person name="Dourado M.N."/>
            <person name="Andreote F.D."/>
            <person name="Dini-Andreote F."/>
            <person name="Conti R."/>
            <person name="Araujo J.M."/>
            <person name="Araujo W.L."/>
        </authorList>
    </citation>
    <scope>NUCLEOTIDE SEQUENCE [LARGE SCALE GENOMIC DNA]</scope>
    <source>
        <strain evidence="2 3">TC3-10</strain>
    </source>
</reference>
<keyword evidence="2" id="KW-0378">Hydrolase</keyword>
<keyword evidence="3" id="KW-1185">Reference proteome</keyword>
<evidence type="ECO:0000313" key="3">
    <source>
        <dbReference type="Proteomes" id="UP001355206"/>
    </source>
</evidence>
<dbReference type="EMBL" id="MLCA01000007">
    <property type="protein sequence ID" value="MEE7491590.1"/>
    <property type="molecule type" value="Genomic_DNA"/>
</dbReference>
<evidence type="ECO:0000259" key="1">
    <source>
        <dbReference type="Pfam" id="PF12146"/>
    </source>
</evidence>
<dbReference type="Gene3D" id="3.40.50.1820">
    <property type="entry name" value="alpha/beta hydrolase"/>
    <property type="match status" value="1"/>
</dbReference>
<dbReference type="RefSeq" id="WP_331302273.1">
    <property type="nucleotide sequence ID" value="NZ_MLCA01000007.1"/>
</dbReference>